<dbReference type="RefSeq" id="WP_143097226.1">
    <property type="nucleotide sequence ID" value="NZ_BJXR01000082.1"/>
</dbReference>
<dbReference type="EMBL" id="FOIB01000006">
    <property type="protein sequence ID" value="SEU19406.1"/>
    <property type="molecule type" value="Genomic_DNA"/>
</dbReference>
<protein>
    <submittedName>
        <fullName evidence="2">Uncharacterized protein</fullName>
    </submittedName>
</protein>
<comment type="caution">
    <text evidence="2">The sequence shown here is derived from an EMBL/GenBank/DDBJ whole genome shotgun (WGS) entry which is preliminary data.</text>
</comment>
<evidence type="ECO:0000313" key="4">
    <source>
        <dbReference type="Proteomes" id="UP000183760"/>
    </source>
</evidence>
<dbReference type="AlphaFoldDB" id="A0A511TH27"/>
<accession>A0A511TH27</accession>
<evidence type="ECO:0000313" key="5">
    <source>
        <dbReference type="Proteomes" id="UP000321514"/>
    </source>
</evidence>
<feature type="transmembrane region" description="Helical" evidence="1">
    <location>
        <begin position="46"/>
        <end position="65"/>
    </location>
</feature>
<keyword evidence="1" id="KW-0812">Transmembrane</keyword>
<gene>
    <name evidence="2" type="ORF">MFU01_85160</name>
    <name evidence="3" type="ORF">SAMN05443572_1069</name>
</gene>
<dbReference type="Proteomes" id="UP000321514">
    <property type="component" value="Unassembled WGS sequence"/>
</dbReference>
<name>A0A511TH27_MYXFU</name>
<dbReference type="Proteomes" id="UP000183760">
    <property type="component" value="Unassembled WGS sequence"/>
</dbReference>
<sequence length="183" mass="19282">MNGPDSGMAFGVMLGMLFLVVVGGAVGLGAALLIKKLFNLTMAASVGIGLVLVLVGGVGLFAVVFDDLTASWWAARTARPVHFIVPKGFSGPLYVFFDANGPVVNEVKGRLEVPLTGARSQRVKAGAGLESHYADFEARDTEGTKVPVFLDSGGVQFGLEYRGFWLGDQTGRTFGEAPTEMPK</sequence>
<proteinExistence type="predicted"/>
<keyword evidence="4" id="KW-1185">Reference proteome</keyword>
<keyword evidence="1" id="KW-1133">Transmembrane helix</keyword>
<feature type="transmembrane region" description="Helical" evidence="1">
    <location>
        <begin position="12"/>
        <end position="34"/>
    </location>
</feature>
<dbReference type="STRING" id="1334629.MFUL124B02_31280"/>
<evidence type="ECO:0000313" key="2">
    <source>
        <dbReference type="EMBL" id="GEN13479.1"/>
    </source>
</evidence>
<dbReference type="OrthoDB" id="9947434at2"/>
<keyword evidence="1" id="KW-0472">Membrane</keyword>
<reference evidence="3 4" key="1">
    <citation type="submission" date="2016-10" db="EMBL/GenBank/DDBJ databases">
        <authorList>
            <person name="Varghese N."/>
            <person name="Submissions S."/>
        </authorList>
    </citation>
    <scope>NUCLEOTIDE SEQUENCE [LARGE SCALE GENOMIC DNA]</scope>
    <source>
        <strain evidence="3 4">DSM 16525</strain>
    </source>
</reference>
<dbReference type="EMBL" id="BJXR01000082">
    <property type="protein sequence ID" value="GEN13479.1"/>
    <property type="molecule type" value="Genomic_DNA"/>
</dbReference>
<reference evidence="2 5" key="2">
    <citation type="submission" date="2019-07" db="EMBL/GenBank/DDBJ databases">
        <title>Whole genome shotgun sequence of Myxococcus fulvus NBRC 100333.</title>
        <authorList>
            <person name="Hosoyama A."/>
            <person name="Uohara A."/>
            <person name="Ohji S."/>
            <person name="Ichikawa N."/>
        </authorList>
    </citation>
    <scope>NUCLEOTIDE SEQUENCE [LARGE SCALE GENOMIC DNA]</scope>
    <source>
        <strain evidence="2 5">NBRC 100333</strain>
    </source>
</reference>
<organism evidence="2 5">
    <name type="scientific">Myxococcus fulvus</name>
    <dbReference type="NCBI Taxonomy" id="33"/>
    <lineage>
        <taxon>Bacteria</taxon>
        <taxon>Pseudomonadati</taxon>
        <taxon>Myxococcota</taxon>
        <taxon>Myxococcia</taxon>
        <taxon>Myxococcales</taxon>
        <taxon>Cystobacterineae</taxon>
        <taxon>Myxococcaceae</taxon>
        <taxon>Myxococcus</taxon>
    </lineage>
</organism>
<evidence type="ECO:0000256" key="1">
    <source>
        <dbReference type="SAM" id="Phobius"/>
    </source>
</evidence>
<evidence type="ECO:0000313" key="3">
    <source>
        <dbReference type="EMBL" id="SEU19406.1"/>
    </source>
</evidence>